<name>A0A835XXN7_9CHLO</name>
<reference evidence="15" key="1">
    <citation type="journal article" date="2020" name="bioRxiv">
        <title>Comparative genomics of Chlamydomonas.</title>
        <authorList>
            <person name="Craig R.J."/>
            <person name="Hasan A.R."/>
            <person name="Ness R.W."/>
            <person name="Keightley P.D."/>
        </authorList>
    </citation>
    <scope>NUCLEOTIDE SEQUENCE</scope>
    <source>
        <strain evidence="15">CCAP 11/70</strain>
    </source>
</reference>
<dbReference type="GO" id="GO:0016020">
    <property type="term" value="C:membrane"/>
    <property type="evidence" value="ECO:0007669"/>
    <property type="project" value="UniProtKB-SubCell"/>
</dbReference>
<keyword evidence="7" id="KW-0418">Kinase</keyword>
<dbReference type="OrthoDB" id="563685at2759"/>
<keyword evidence="6" id="KW-0812">Transmembrane</keyword>
<evidence type="ECO:0000256" key="6">
    <source>
        <dbReference type="ARBA" id="ARBA00022692"/>
    </source>
</evidence>
<accession>A0A835XXN7</accession>
<comment type="caution">
    <text evidence="15">The sequence shown here is derived from an EMBL/GenBank/DDBJ whole genome shotgun (WGS) entry which is preliminary data.</text>
</comment>
<proteinExistence type="inferred from homology"/>
<organism evidence="15 16">
    <name type="scientific">Edaphochlamys debaryana</name>
    <dbReference type="NCBI Taxonomy" id="47281"/>
    <lineage>
        <taxon>Eukaryota</taxon>
        <taxon>Viridiplantae</taxon>
        <taxon>Chlorophyta</taxon>
        <taxon>core chlorophytes</taxon>
        <taxon>Chlorophyceae</taxon>
        <taxon>CS clade</taxon>
        <taxon>Chlamydomonadales</taxon>
        <taxon>Chlamydomonadales incertae sedis</taxon>
        <taxon>Edaphochlamys</taxon>
    </lineage>
</organism>
<evidence type="ECO:0000256" key="4">
    <source>
        <dbReference type="ARBA" id="ARBA00022640"/>
    </source>
</evidence>
<comment type="similarity">
    <text evidence="2">Belongs to the polyprenol kinase family.</text>
</comment>
<evidence type="ECO:0000256" key="3">
    <source>
        <dbReference type="ARBA" id="ARBA00022528"/>
    </source>
</evidence>
<evidence type="ECO:0000313" key="15">
    <source>
        <dbReference type="EMBL" id="KAG2488765.1"/>
    </source>
</evidence>
<evidence type="ECO:0000256" key="8">
    <source>
        <dbReference type="ARBA" id="ARBA00022946"/>
    </source>
</evidence>
<dbReference type="GO" id="GO:0010276">
    <property type="term" value="F:phytol kinase activity"/>
    <property type="evidence" value="ECO:0007669"/>
    <property type="project" value="UniProtKB-EC"/>
</dbReference>
<keyword evidence="4" id="KW-0934">Plastid</keyword>
<keyword evidence="8" id="KW-0809">Transit peptide</keyword>
<keyword evidence="9" id="KW-1133">Transmembrane helix</keyword>
<evidence type="ECO:0000256" key="7">
    <source>
        <dbReference type="ARBA" id="ARBA00022777"/>
    </source>
</evidence>
<keyword evidence="16" id="KW-1185">Reference proteome</keyword>
<dbReference type="GO" id="GO:0009507">
    <property type="term" value="C:chloroplast"/>
    <property type="evidence" value="ECO:0007669"/>
    <property type="project" value="UniProtKB-SubCell"/>
</dbReference>
<evidence type="ECO:0000256" key="14">
    <source>
        <dbReference type="SAM" id="MobiDB-lite"/>
    </source>
</evidence>
<protein>
    <recommendedName>
        <fullName evidence="12">phytol kinase</fullName>
        <ecNumber evidence="12">2.7.1.182</ecNumber>
    </recommendedName>
</protein>
<evidence type="ECO:0000256" key="1">
    <source>
        <dbReference type="ARBA" id="ARBA00004508"/>
    </source>
</evidence>
<evidence type="ECO:0000256" key="5">
    <source>
        <dbReference type="ARBA" id="ARBA00022679"/>
    </source>
</evidence>
<keyword evidence="3" id="KW-0150">Chloroplast</keyword>
<keyword evidence="5" id="KW-0808">Transferase</keyword>
<evidence type="ECO:0000256" key="13">
    <source>
        <dbReference type="ARBA" id="ARBA00048889"/>
    </source>
</evidence>
<dbReference type="InterPro" id="IPR039606">
    <property type="entry name" value="Phytol/farnesol_kinase"/>
</dbReference>
<dbReference type="EMBL" id="JAEHOE010000080">
    <property type="protein sequence ID" value="KAG2488765.1"/>
    <property type="molecule type" value="Genomic_DNA"/>
</dbReference>
<feature type="compositionally biased region" description="Gly residues" evidence="14">
    <location>
        <begin position="335"/>
        <end position="356"/>
    </location>
</feature>
<feature type="region of interest" description="Disordered" evidence="14">
    <location>
        <begin position="335"/>
        <end position="364"/>
    </location>
</feature>
<keyword evidence="10" id="KW-0472">Membrane</keyword>
<dbReference type="PANTHER" id="PTHR32523">
    <property type="entry name" value="PHYTOL KINASE 1, CHLOROPLASTIC"/>
    <property type="match status" value="1"/>
</dbReference>
<dbReference type="EC" id="2.7.1.182" evidence="12"/>
<evidence type="ECO:0000256" key="11">
    <source>
        <dbReference type="ARBA" id="ARBA00024015"/>
    </source>
</evidence>
<comment type="subcellular location">
    <subcellularLocation>
        <location evidence="1">Plastid</location>
        <location evidence="1">Chloroplast membrane</location>
        <topology evidence="1">Multi-pass membrane protein</topology>
    </subcellularLocation>
</comment>
<dbReference type="Proteomes" id="UP000612055">
    <property type="component" value="Unassembled WGS sequence"/>
</dbReference>
<evidence type="ECO:0000256" key="12">
    <source>
        <dbReference type="ARBA" id="ARBA00039024"/>
    </source>
</evidence>
<comment type="catalytic activity">
    <reaction evidence="13">
        <text>phytol + CTP = phytyl phosphate + CDP + H(+)</text>
        <dbReference type="Rhea" id="RHEA:38055"/>
        <dbReference type="ChEBI" id="CHEBI:15378"/>
        <dbReference type="ChEBI" id="CHEBI:17327"/>
        <dbReference type="ChEBI" id="CHEBI:37563"/>
        <dbReference type="ChEBI" id="CHEBI:58069"/>
        <dbReference type="ChEBI" id="CHEBI:75483"/>
        <dbReference type="EC" id="2.7.1.182"/>
    </reaction>
</comment>
<gene>
    <name evidence="15" type="ORF">HYH03_012763</name>
</gene>
<evidence type="ECO:0000313" key="16">
    <source>
        <dbReference type="Proteomes" id="UP000612055"/>
    </source>
</evidence>
<evidence type="ECO:0000256" key="10">
    <source>
        <dbReference type="ARBA" id="ARBA00023136"/>
    </source>
</evidence>
<comment type="pathway">
    <text evidence="11">Cofactor biosynthesis; tocopherol biosynthesis.</text>
</comment>
<evidence type="ECO:0000256" key="2">
    <source>
        <dbReference type="ARBA" id="ARBA00010794"/>
    </source>
</evidence>
<dbReference type="PANTHER" id="PTHR32523:SF8">
    <property type="entry name" value="DOLICHOL KINASE"/>
    <property type="match status" value="1"/>
</dbReference>
<sequence>MAAAQLHLVEDGEAAAKAVLRGATRIVLACTTSGSAAQPTAGELLGLSQQLRDCPGPDLFRLLDRPASSCQFVALLACCLRAADTTSADVSSSHLELAHALLDRLLEWRTLEAEYFISAKPTAAAEQLAWVQSLQQSLHQRPLVSLAILRSGSLQACGRLLARAEAQGVDVAAVTRVANSLVTFHDASACIIYDDDPSGFGEELAAALGASGLLHHTAYLLHKLCPAAAASEAPANGALAVAMQALTGLIASLYSVLDMPSFSAQSRAAMHSPWMSYAATAGALMALAPLDGGLTYGLPAEAVPGARELTGRASYILRDWPLVLLGCGGGDGMPSRNGAGGGGGGSGSGGGDGGPSSGSSAGDSGSSQAAAGLCFVPDAALFRIGLRVAAAASAALVEGAGEVATPAADVETAGVRLGTNALVPAATGAACTADGALSRLLAAAGGGGAPEAAAADRKLAAWWGAAVAAAGAVASTAYEWTRGPPWGAEIGTAPELAGRLAACMVQRLSPSTEEQGALSPSPPPGLAVALSAGALPALERLLRRTNGALLLADPRAGLGPSDPPAAALLSWPRLGAVLAYGDVRQAASLVATVGKLLAARVAQCDRTAGARDEQVDALVRLSLEAAVAGRAWAAERCRATDAAEAAGSSSPRPAPSSPPSAADAQLLRLVAWMHARWLPAWAAWGSGVARRLAAAPKEAREVLVRDTTAVLEALSCPLDCLPFSLTAGAHTIPQLAGATGAAAAAPAASDLTGDPYEVVALHRNRASELQRIAKAALDSASADGNSAVEAVDASQARTGTRLIGSVAIAASNLNFALASSNALRSATKAFAAAEAADVYCSAAFKVASRGRPSAEEAAAEARSVAAWGQVLLGGTAPVMTFLSDVAAVAKSQSIDVMGDGLVGLMRHRLRQLLVHLTEPTCSYLSSPADGERGAPGNSRTPRRLQPFLDAFRSRGPQPDSELEDLLLELRRGPVGAARPSGSVELPPIRAPTLRGLPLVPSLLWPPPLQLCGNGRCGCLEGDSEAVCEAAQSPCSRGCDVAWFCCAECERAALGEGHGGVCGGGGAGRSDG</sequence>
<dbReference type="AlphaFoldDB" id="A0A835XXN7"/>
<evidence type="ECO:0000256" key="9">
    <source>
        <dbReference type="ARBA" id="ARBA00022989"/>
    </source>
</evidence>